<comment type="pathway">
    <text evidence="1 9">Carbohydrate degradation; glycolysis; pyruvate from D-glyceraldehyde 3-phosphate: step 4/5.</text>
</comment>
<feature type="binding site" evidence="11">
    <location>
        <position position="285"/>
    </location>
    <ligand>
        <name>substrate</name>
    </ligand>
</feature>
<feature type="binding site" evidence="9">
    <location>
        <position position="166"/>
    </location>
    <ligand>
        <name>(2R)-2-phosphoglycerate</name>
        <dbReference type="ChEBI" id="CHEBI:58289"/>
    </ligand>
</feature>
<evidence type="ECO:0000256" key="12">
    <source>
        <dbReference type="PIRSR" id="PIRSR001400-3"/>
    </source>
</evidence>
<dbReference type="InterPro" id="IPR020811">
    <property type="entry name" value="Enolase_N"/>
</dbReference>
<feature type="active site" description="Proton acceptor" evidence="9 10">
    <location>
        <position position="336"/>
    </location>
</feature>
<comment type="similarity">
    <text evidence="2 9">Belongs to the enolase family.</text>
</comment>
<feature type="domain" description="Enolase C-terminal TIM barrel" evidence="13">
    <location>
        <begin position="142"/>
        <end position="413"/>
    </location>
</feature>
<evidence type="ECO:0000256" key="3">
    <source>
        <dbReference type="ARBA" id="ARBA00012058"/>
    </source>
</evidence>
<keyword evidence="15" id="KW-0670">Pyruvate</keyword>
<dbReference type="SFLD" id="SFLDG00178">
    <property type="entry name" value="enolase"/>
    <property type="match status" value="1"/>
</dbReference>
<dbReference type="PANTHER" id="PTHR11902:SF1">
    <property type="entry name" value="ENOLASE"/>
    <property type="match status" value="1"/>
</dbReference>
<dbReference type="GO" id="GO:0005576">
    <property type="term" value="C:extracellular region"/>
    <property type="evidence" value="ECO:0007669"/>
    <property type="project" value="UniProtKB-SubCell"/>
</dbReference>
<evidence type="ECO:0000256" key="9">
    <source>
        <dbReference type="HAMAP-Rule" id="MF_00318"/>
    </source>
</evidence>
<dbReference type="Gene3D" id="3.30.390.10">
    <property type="entry name" value="Enolase-like, N-terminal domain"/>
    <property type="match status" value="1"/>
</dbReference>
<evidence type="ECO:0000256" key="10">
    <source>
        <dbReference type="PIRSR" id="PIRSR001400-1"/>
    </source>
</evidence>
<evidence type="ECO:0000259" key="14">
    <source>
        <dbReference type="SMART" id="SM01193"/>
    </source>
</evidence>
<dbReference type="InterPro" id="IPR020810">
    <property type="entry name" value="Enolase_C"/>
</dbReference>
<dbReference type="AlphaFoldDB" id="A0A1F8G5P3"/>
<evidence type="ECO:0000313" key="16">
    <source>
        <dbReference type="Proteomes" id="UP000177478"/>
    </source>
</evidence>
<feature type="binding site" evidence="11">
    <location>
        <position position="158"/>
    </location>
    <ligand>
        <name>substrate</name>
    </ligand>
</feature>
<reference evidence="15 16" key="1">
    <citation type="journal article" date="2016" name="Nat. Commun.">
        <title>Thousands of microbial genomes shed light on interconnected biogeochemical processes in an aquifer system.</title>
        <authorList>
            <person name="Anantharaman K."/>
            <person name="Brown C.T."/>
            <person name="Hug L.A."/>
            <person name="Sharon I."/>
            <person name="Castelle C.J."/>
            <person name="Probst A.J."/>
            <person name="Thomas B.C."/>
            <person name="Singh A."/>
            <person name="Wilkins M.J."/>
            <person name="Karaoz U."/>
            <person name="Brodie E.L."/>
            <person name="Williams K.H."/>
            <person name="Hubbard S.S."/>
            <person name="Banfield J.F."/>
        </authorList>
    </citation>
    <scope>NUCLEOTIDE SEQUENCE [LARGE SCALE GENOMIC DNA]</scope>
</reference>
<keyword evidence="5 9" id="KW-0964">Secreted</keyword>
<dbReference type="PANTHER" id="PTHR11902">
    <property type="entry name" value="ENOLASE"/>
    <property type="match status" value="1"/>
</dbReference>
<dbReference type="GO" id="GO:0000287">
    <property type="term" value="F:magnesium ion binding"/>
    <property type="evidence" value="ECO:0007669"/>
    <property type="project" value="UniProtKB-UniRule"/>
</dbReference>
<feature type="domain" description="Enolase N-terminal" evidence="14">
    <location>
        <begin position="4"/>
        <end position="132"/>
    </location>
</feature>
<dbReference type="SUPFAM" id="SSF54826">
    <property type="entry name" value="Enolase N-terminal domain-like"/>
    <property type="match status" value="1"/>
</dbReference>
<evidence type="ECO:0000256" key="6">
    <source>
        <dbReference type="ARBA" id="ARBA00022842"/>
    </source>
</evidence>
<dbReference type="SFLD" id="SFLDS00001">
    <property type="entry name" value="Enolase"/>
    <property type="match status" value="1"/>
</dbReference>
<feature type="binding site" evidence="11">
    <location>
        <begin position="363"/>
        <end position="366"/>
    </location>
    <ligand>
        <name>substrate</name>
    </ligand>
</feature>
<feature type="binding site" evidence="11">
    <location>
        <position position="167"/>
    </location>
    <ligand>
        <name>substrate</name>
    </ligand>
</feature>
<accession>A0A1F8G5P3</accession>
<gene>
    <name evidence="9" type="primary">eno</name>
    <name evidence="15" type="ORF">A3F25_02435</name>
</gene>
<comment type="caution">
    <text evidence="15">The sequence shown here is derived from an EMBL/GenBank/DDBJ whole genome shotgun (WGS) entry which is preliminary data.</text>
</comment>
<evidence type="ECO:0000256" key="5">
    <source>
        <dbReference type="ARBA" id="ARBA00022525"/>
    </source>
</evidence>
<dbReference type="HAMAP" id="MF_00318">
    <property type="entry name" value="Enolase"/>
    <property type="match status" value="1"/>
</dbReference>
<organism evidence="15 16">
    <name type="scientific">Candidatus Yanofskybacteria bacterium RIFCSPHIGHO2_12_FULL_45_19b</name>
    <dbReference type="NCBI Taxonomy" id="1802689"/>
    <lineage>
        <taxon>Bacteria</taxon>
        <taxon>Candidatus Yanofskyibacteriota</taxon>
    </lineage>
</organism>
<feature type="binding site" evidence="9 12">
    <location>
        <position position="311"/>
    </location>
    <ligand>
        <name>Mg(2+)</name>
        <dbReference type="ChEBI" id="CHEBI:18420"/>
    </ligand>
</feature>
<comment type="cofactor">
    <cofactor evidence="9">
        <name>Mg(2+)</name>
        <dbReference type="ChEBI" id="CHEBI:18420"/>
    </cofactor>
    <text evidence="9">Binds a second Mg(2+) ion via substrate during catalysis.</text>
</comment>
<comment type="cofactor">
    <cofactor evidence="12">
        <name>Mg(2+)</name>
        <dbReference type="ChEBI" id="CHEBI:18420"/>
    </cofactor>
    <text evidence="12">Mg(2+) is required for catalysis and for stabilizing the dimer.</text>
</comment>
<dbReference type="GO" id="GO:0000015">
    <property type="term" value="C:phosphopyruvate hydratase complex"/>
    <property type="evidence" value="ECO:0007669"/>
    <property type="project" value="InterPro"/>
</dbReference>
<dbReference type="Pfam" id="PF03952">
    <property type="entry name" value="Enolase_N"/>
    <property type="match status" value="1"/>
</dbReference>
<feature type="binding site" evidence="11">
    <location>
        <position position="387"/>
    </location>
    <ligand>
        <name>substrate</name>
    </ligand>
</feature>
<proteinExistence type="inferred from homology"/>
<dbReference type="EC" id="4.2.1.11" evidence="3 9"/>
<dbReference type="InterPro" id="IPR029017">
    <property type="entry name" value="Enolase-like_N"/>
</dbReference>
<evidence type="ECO:0000313" key="15">
    <source>
        <dbReference type="EMBL" id="OGN19849.1"/>
    </source>
</evidence>
<keyword evidence="7 9" id="KW-0324">Glycolysis</keyword>
<dbReference type="PRINTS" id="PR00148">
    <property type="entry name" value="ENOLASE"/>
</dbReference>
<dbReference type="PIRSF" id="PIRSF001400">
    <property type="entry name" value="Enolase"/>
    <property type="match status" value="1"/>
</dbReference>
<feature type="binding site" evidence="9 12">
    <location>
        <position position="285"/>
    </location>
    <ligand>
        <name>Mg(2+)</name>
        <dbReference type="ChEBI" id="CHEBI:18420"/>
    </ligand>
</feature>
<dbReference type="GO" id="GO:0006096">
    <property type="term" value="P:glycolytic process"/>
    <property type="evidence" value="ECO:0007669"/>
    <property type="project" value="UniProtKB-UniRule"/>
</dbReference>
<dbReference type="SUPFAM" id="SSF51604">
    <property type="entry name" value="Enolase C-terminal domain-like"/>
    <property type="match status" value="1"/>
</dbReference>
<feature type="binding site" evidence="9">
    <location>
        <position position="387"/>
    </location>
    <ligand>
        <name>(2R)-2-phosphoglycerate</name>
        <dbReference type="ChEBI" id="CHEBI:58289"/>
    </ligand>
</feature>
<evidence type="ECO:0000259" key="13">
    <source>
        <dbReference type="SMART" id="SM01192"/>
    </source>
</evidence>
<dbReference type="InterPro" id="IPR000941">
    <property type="entry name" value="Enolase"/>
</dbReference>
<dbReference type="UniPathway" id="UPA00109">
    <property type="reaction ID" value="UER00187"/>
</dbReference>
<dbReference type="GO" id="GO:0009986">
    <property type="term" value="C:cell surface"/>
    <property type="evidence" value="ECO:0007669"/>
    <property type="project" value="UniProtKB-SubCell"/>
</dbReference>
<dbReference type="STRING" id="1802689.A3F25_02435"/>
<dbReference type="PROSITE" id="PS00164">
    <property type="entry name" value="ENOLASE"/>
    <property type="match status" value="1"/>
</dbReference>
<comment type="subcellular location">
    <subcellularLocation>
        <location evidence="9">Cytoplasm</location>
    </subcellularLocation>
    <subcellularLocation>
        <location evidence="9">Secreted</location>
    </subcellularLocation>
    <subcellularLocation>
        <location evidence="9">Cell surface</location>
    </subcellularLocation>
    <text evidence="9">Fractions of enolase are present in both the cytoplasm and on the cell surface.</text>
</comment>
<feature type="binding site" evidence="9">
    <location>
        <position position="366"/>
    </location>
    <ligand>
        <name>(2R)-2-phosphoglycerate</name>
        <dbReference type="ChEBI" id="CHEBI:58289"/>
    </ligand>
</feature>
<protein>
    <recommendedName>
        <fullName evidence="4 9">Enolase</fullName>
        <ecNumber evidence="3 9">4.2.1.11</ecNumber>
    </recommendedName>
    <alternativeName>
        <fullName evidence="9">2-phospho-D-glycerate hydro-lyase</fullName>
    </alternativeName>
    <alternativeName>
        <fullName evidence="9">2-phosphoglycerate dehydratase</fullName>
    </alternativeName>
</protein>
<evidence type="ECO:0000256" key="11">
    <source>
        <dbReference type="PIRSR" id="PIRSR001400-2"/>
    </source>
</evidence>
<dbReference type="Pfam" id="PF00113">
    <property type="entry name" value="Enolase_C"/>
    <property type="match status" value="1"/>
</dbReference>
<feature type="binding site" evidence="11">
    <location>
        <position position="311"/>
    </location>
    <ligand>
        <name>substrate</name>
    </ligand>
</feature>
<keyword evidence="9" id="KW-0963">Cytoplasm</keyword>
<feature type="binding site" evidence="9 12">
    <location>
        <position position="244"/>
    </location>
    <ligand>
        <name>Mg(2+)</name>
        <dbReference type="ChEBI" id="CHEBI:18420"/>
    </ligand>
</feature>
<keyword evidence="6 9" id="KW-0460">Magnesium</keyword>
<feature type="binding site" evidence="9">
    <location>
        <position position="365"/>
    </location>
    <ligand>
        <name>(2R)-2-phosphoglycerate</name>
        <dbReference type="ChEBI" id="CHEBI:58289"/>
    </ligand>
</feature>
<comment type="function">
    <text evidence="9">Catalyzes the reversible conversion of 2-phosphoglycerate (2-PG) into phosphoenolpyruvate (PEP). It is essential for the degradation of carbohydrates via glycolysis.</text>
</comment>
<name>A0A1F8G5P3_9BACT</name>
<dbReference type="Proteomes" id="UP000177478">
    <property type="component" value="Unassembled WGS sequence"/>
</dbReference>
<keyword evidence="9 12" id="KW-0479">Metal-binding</keyword>
<dbReference type="SMART" id="SM01193">
    <property type="entry name" value="Enolase_N"/>
    <property type="match status" value="1"/>
</dbReference>
<comment type="catalytic activity">
    <reaction evidence="9">
        <text>(2R)-2-phosphoglycerate = phosphoenolpyruvate + H2O</text>
        <dbReference type="Rhea" id="RHEA:10164"/>
        <dbReference type="ChEBI" id="CHEBI:15377"/>
        <dbReference type="ChEBI" id="CHEBI:58289"/>
        <dbReference type="ChEBI" id="CHEBI:58702"/>
        <dbReference type="EC" id="4.2.1.11"/>
    </reaction>
</comment>
<evidence type="ECO:0000256" key="7">
    <source>
        <dbReference type="ARBA" id="ARBA00023152"/>
    </source>
</evidence>
<feature type="binding site" evidence="9">
    <location>
        <position position="336"/>
    </location>
    <ligand>
        <name>(2R)-2-phosphoglycerate</name>
        <dbReference type="ChEBI" id="CHEBI:58289"/>
    </ligand>
</feature>
<feature type="active site" description="Proton donor" evidence="9 10">
    <location>
        <position position="209"/>
    </location>
</feature>
<keyword evidence="8 9" id="KW-0456">Lyase</keyword>
<dbReference type="InterPro" id="IPR020809">
    <property type="entry name" value="Enolase_CS"/>
</dbReference>
<dbReference type="GO" id="GO:0004634">
    <property type="term" value="F:phosphopyruvate hydratase activity"/>
    <property type="evidence" value="ECO:0007669"/>
    <property type="project" value="UniProtKB-UniRule"/>
</dbReference>
<dbReference type="SMART" id="SM01192">
    <property type="entry name" value="Enolase_C"/>
    <property type="match status" value="1"/>
</dbReference>
<sequence length="413" mass="44250">MATIKNITARQILDSRGRPTLTVKVETENNFGEFSVPSGASTGSHEAHELRDGGGEWGGAGVNQAIQNVETIIAPALAGLAVQDQAKLDQVMLELDGTANRNQLGGNAIIGVSVACAVAAARAEEIQPFEYLRRLAGQSKPLSETPLLFMNLINGGKHSSSKLDWQEYHLIPQTDNPTEALAIGTAVMQALAPILREQYGDLSANQGDEGGFVPAISDPEAPLAAIWQAVRKTGVEGRVKLGLDVAASSFYEAGKYKINGQDYSAQQLLELYQKICRGYPMLSIEDPFAEEDFADFAKLQAEQSELLVIGDDLTVTNSERLKQAIELKSISGVIIKPNQVGSLTETLQTIKLAQDNNIKCIASHRSGETNDSFIADLAVGLGCYGLKAGAPASGERVAKYNRLVEISTLIKQK</sequence>
<evidence type="ECO:0000256" key="8">
    <source>
        <dbReference type="ARBA" id="ARBA00023239"/>
    </source>
</evidence>
<dbReference type="InterPro" id="IPR036849">
    <property type="entry name" value="Enolase-like_C_sf"/>
</dbReference>
<evidence type="ECO:0000256" key="4">
    <source>
        <dbReference type="ARBA" id="ARBA00017068"/>
    </source>
</evidence>
<dbReference type="EMBL" id="MGKD01000011">
    <property type="protein sequence ID" value="OGN19849.1"/>
    <property type="molecule type" value="Genomic_DNA"/>
</dbReference>
<dbReference type="Gene3D" id="3.20.20.120">
    <property type="entry name" value="Enolase-like C-terminal domain"/>
    <property type="match status" value="1"/>
</dbReference>
<evidence type="ECO:0000256" key="2">
    <source>
        <dbReference type="ARBA" id="ARBA00009604"/>
    </source>
</evidence>
<dbReference type="SFLD" id="SFLDF00002">
    <property type="entry name" value="enolase"/>
    <property type="match status" value="1"/>
</dbReference>
<evidence type="ECO:0000256" key="1">
    <source>
        <dbReference type="ARBA" id="ARBA00005031"/>
    </source>
</evidence>